<dbReference type="GO" id="GO:0046872">
    <property type="term" value="F:metal ion binding"/>
    <property type="evidence" value="ECO:0007669"/>
    <property type="project" value="UniProtKB-KW"/>
</dbReference>
<comment type="caution">
    <text evidence="6">The sequence shown here is derived from an EMBL/GenBank/DDBJ whole genome shotgun (WGS) entry which is preliminary data.</text>
</comment>
<organism evidence="6 7">
    <name type="scientific">Ilex paraguariensis</name>
    <name type="common">yerba mate</name>
    <dbReference type="NCBI Taxonomy" id="185542"/>
    <lineage>
        <taxon>Eukaryota</taxon>
        <taxon>Viridiplantae</taxon>
        <taxon>Streptophyta</taxon>
        <taxon>Embryophyta</taxon>
        <taxon>Tracheophyta</taxon>
        <taxon>Spermatophyta</taxon>
        <taxon>Magnoliopsida</taxon>
        <taxon>eudicotyledons</taxon>
        <taxon>Gunneridae</taxon>
        <taxon>Pentapetalae</taxon>
        <taxon>asterids</taxon>
        <taxon>campanulids</taxon>
        <taxon>Aquifoliales</taxon>
        <taxon>Aquifoliaceae</taxon>
        <taxon>Ilex</taxon>
    </lineage>
</organism>
<evidence type="ECO:0000313" key="6">
    <source>
        <dbReference type="EMBL" id="CAK9135205.1"/>
    </source>
</evidence>
<evidence type="ECO:0000313" key="7">
    <source>
        <dbReference type="Proteomes" id="UP001642360"/>
    </source>
</evidence>
<dbReference type="PANTHER" id="PTHR22573:SF59">
    <property type="entry name" value="PHOSPHOGLUCOMUTASE, CHLOROPLASTIC"/>
    <property type="match status" value="1"/>
</dbReference>
<evidence type="ECO:0000256" key="1">
    <source>
        <dbReference type="ARBA" id="ARBA00001946"/>
    </source>
</evidence>
<evidence type="ECO:0000256" key="5">
    <source>
        <dbReference type="ARBA" id="ARBA00023277"/>
    </source>
</evidence>
<name>A0ABC8QRS2_9AQUA</name>
<proteinExistence type="predicted"/>
<dbReference type="AlphaFoldDB" id="A0ABC8QRS2"/>
<dbReference type="PANTHER" id="PTHR22573">
    <property type="entry name" value="PHOSPHOHEXOMUTASE FAMILY MEMBER"/>
    <property type="match status" value="1"/>
</dbReference>
<keyword evidence="3" id="KW-0460">Magnesium</keyword>
<dbReference type="SUPFAM" id="SSF55957">
    <property type="entry name" value="Phosphoglucomutase, C-terminal domain"/>
    <property type="match status" value="1"/>
</dbReference>
<keyword evidence="4" id="KW-0413">Isomerase</keyword>
<keyword evidence="7" id="KW-1185">Reference proteome</keyword>
<keyword evidence="5" id="KW-0119">Carbohydrate metabolism</keyword>
<dbReference type="GO" id="GO:0016853">
    <property type="term" value="F:isomerase activity"/>
    <property type="evidence" value="ECO:0007669"/>
    <property type="project" value="UniProtKB-KW"/>
</dbReference>
<dbReference type="EMBL" id="CAUOFW020000692">
    <property type="protein sequence ID" value="CAK9135205.1"/>
    <property type="molecule type" value="Genomic_DNA"/>
</dbReference>
<reference evidence="6 7" key="1">
    <citation type="submission" date="2024-02" db="EMBL/GenBank/DDBJ databases">
        <authorList>
            <person name="Vignale AGUSTIN F."/>
            <person name="Sosa J E."/>
            <person name="Modenutti C."/>
        </authorList>
    </citation>
    <scope>NUCLEOTIDE SEQUENCE [LARGE SCALE GENOMIC DNA]</scope>
</reference>
<dbReference type="Gene3D" id="3.30.310.50">
    <property type="entry name" value="Alpha-D-phosphohexomutase, C-terminal domain"/>
    <property type="match status" value="1"/>
</dbReference>
<dbReference type="Pfam" id="PF24947">
    <property type="entry name" value="PGM1_C_vert_fung"/>
    <property type="match status" value="1"/>
</dbReference>
<evidence type="ECO:0000256" key="4">
    <source>
        <dbReference type="ARBA" id="ARBA00023235"/>
    </source>
</evidence>
<sequence>MIGYLKDLVSKSKIGKEYDLFVGNYALQYVDDFTYTDPTSVQVGGSVASKLGLRFVFADGSTIILRLLGTGIEQFEPDDSKHEGHAHIALKPSIDLALSVSKLKTSRAGRNLQSSHRLEFPIVILMSRTPH</sequence>
<accession>A0ABC8QRS2</accession>
<protein>
    <submittedName>
        <fullName evidence="6">Uncharacterized protein</fullName>
    </submittedName>
</protein>
<comment type="cofactor">
    <cofactor evidence="1">
        <name>Mg(2+)</name>
        <dbReference type="ChEBI" id="CHEBI:18420"/>
    </cofactor>
</comment>
<dbReference type="Proteomes" id="UP001642360">
    <property type="component" value="Unassembled WGS sequence"/>
</dbReference>
<keyword evidence="2" id="KW-0479">Metal-binding</keyword>
<gene>
    <name evidence="6" type="ORF">ILEXP_LOCUS2135</name>
</gene>
<evidence type="ECO:0000256" key="2">
    <source>
        <dbReference type="ARBA" id="ARBA00022723"/>
    </source>
</evidence>
<dbReference type="InterPro" id="IPR045244">
    <property type="entry name" value="PGM"/>
</dbReference>
<dbReference type="InterPro" id="IPR036900">
    <property type="entry name" value="A-D-PHexomutase_C_sf"/>
</dbReference>
<evidence type="ECO:0000256" key="3">
    <source>
        <dbReference type="ARBA" id="ARBA00022842"/>
    </source>
</evidence>